<comment type="caution">
    <text evidence="2">The sequence shown here is derived from an EMBL/GenBank/DDBJ whole genome shotgun (WGS) entry which is preliminary data.</text>
</comment>
<evidence type="ECO:0000313" key="3">
    <source>
        <dbReference type="Proteomes" id="UP000187209"/>
    </source>
</evidence>
<dbReference type="AlphaFoldDB" id="A0A1R2CXG3"/>
<gene>
    <name evidence="2" type="ORF">SteCoe_3362</name>
</gene>
<name>A0A1R2CXG3_9CILI</name>
<dbReference type="Proteomes" id="UP000187209">
    <property type="component" value="Unassembled WGS sequence"/>
</dbReference>
<keyword evidence="3" id="KW-1185">Reference proteome</keyword>
<feature type="region of interest" description="Disordered" evidence="1">
    <location>
        <begin position="184"/>
        <end position="218"/>
    </location>
</feature>
<organism evidence="2 3">
    <name type="scientific">Stentor coeruleus</name>
    <dbReference type="NCBI Taxonomy" id="5963"/>
    <lineage>
        <taxon>Eukaryota</taxon>
        <taxon>Sar</taxon>
        <taxon>Alveolata</taxon>
        <taxon>Ciliophora</taxon>
        <taxon>Postciliodesmatophora</taxon>
        <taxon>Heterotrichea</taxon>
        <taxon>Heterotrichida</taxon>
        <taxon>Stentoridae</taxon>
        <taxon>Stentor</taxon>
    </lineage>
</organism>
<feature type="compositionally biased region" description="Low complexity" evidence="1">
    <location>
        <begin position="185"/>
        <end position="194"/>
    </location>
</feature>
<dbReference type="EMBL" id="MPUH01000039">
    <property type="protein sequence ID" value="OMJ93663.1"/>
    <property type="molecule type" value="Genomic_DNA"/>
</dbReference>
<evidence type="ECO:0000256" key="1">
    <source>
        <dbReference type="SAM" id="MobiDB-lite"/>
    </source>
</evidence>
<sequence>MGKRNQARSKKQKSNIKKVVPGIQDFLLSKENYVHELKSIFSRFLCDFNTFTETRIESQTCVPIKCNQSHSICFEKRNCCVQDPCDEFSHIFRLQLKKFLNSILIIIKEVHTNHPNLFKVTISDSFEIIEKILNEVSKVNSCYNIELKNDIRNFSLELYKGMLLNDNSFSEEIKSWKENIEAETSCSSDSKSSSNGDLEVNNANSSSGKKSKKKRRRERNKVDLASDVVLDLEIEEFKNKLDIQIGVFDKVKPNITEDWIAGLRKRIKERIL</sequence>
<proteinExistence type="predicted"/>
<evidence type="ECO:0000313" key="2">
    <source>
        <dbReference type="EMBL" id="OMJ93663.1"/>
    </source>
</evidence>
<feature type="compositionally biased region" description="Basic residues" evidence="1">
    <location>
        <begin position="209"/>
        <end position="218"/>
    </location>
</feature>
<protein>
    <submittedName>
        <fullName evidence="2">Uncharacterized protein</fullName>
    </submittedName>
</protein>
<reference evidence="2 3" key="1">
    <citation type="submission" date="2016-11" db="EMBL/GenBank/DDBJ databases">
        <title>The macronuclear genome of Stentor coeruleus: a giant cell with tiny introns.</title>
        <authorList>
            <person name="Slabodnick M."/>
            <person name="Ruby J.G."/>
            <person name="Reiff S.B."/>
            <person name="Swart E.C."/>
            <person name="Gosai S."/>
            <person name="Prabakaran S."/>
            <person name="Witkowska E."/>
            <person name="Larue G.E."/>
            <person name="Fisher S."/>
            <person name="Freeman R.M."/>
            <person name="Gunawardena J."/>
            <person name="Chu W."/>
            <person name="Stover N.A."/>
            <person name="Gregory B.D."/>
            <person name="Nowacki M."/>
            <person name="Derisi J."/>
            <person name="Roy S.W."/>
            <person name="Marshall W.F."/>
            <person name="Sood P."/>
        </authorList>
    </citation>
    <scope>NUCLEOTIDE SEQUENCE [LARGE SCALE GENOMIC DNA]</scope>
    <source>
        <strain evidence="2">WM001</strain>
    </source>
</reference>
<accession>A0A1R2CXG3</accession>